<sequence length="317" mass="35146">MSKIELKLSRPSRVYHPGELIQGKIVTALSAPISYQKILVTATGTVNIQVRQGVTGVIDSLYGVVKPIRILKKCFEVAASAGKLGPGTTEMPFSFTLSPQEDETVATFYETFHGGNISIQYLITADVMRGYLHKSLSTTLEFIVENDKVNLLVSPPPPEFTRFYMTQDTQKHQLLPELLTGQFSFFFVHAVSSLKDPITGDLTVETSSVPIESIDVQLLRVESILVGEKIITDTSVIQTTQIADGDICRLVTLPIYVLIPRLLVCPSLSAGSFSIEFQVSIIITFQSQLSKLYPKSDLRTPMPWLAMLTLPFRVFRT</sequence>
<name>A0A8J5HYK6_ZINOF</name>
<proteinExistence type="inferred from homology"/>
<comment type="caution">
    <text evidence="2">The sequence shown here is derived from an EMBL/GenBank/DDBJ whole genome shotgun (WGS) entry which is preliminary data.</text>
</comment>
<dbReference type="Gene3D" id="2.60.40.640">
    <property type="match status" value="2"/>
</dbReference>
<dbReference type="FunFam" id="2.60.40.640:FF:000023">
    <property type="entry name" value="Vacuolar protein sorting-associated protein 26"/>
    <property type="match status" value="1"/>
</dbReference>
<dbReference type="InterPro" id="IPR014756">
    <property type="entry name" value="Ig_E-set"/>
</dbReference>
<keyword evidence="3" id="KW-1185">Reference proteome</keyword>
<accession>A0A8J5HYK6</accession>
<dbReference type="Proteomes" id="UP000734854">
    <property type="component" value="Unassembled WGS sequence"/>
</dbReference>
<dbReference type="Pfam" id="PF03643">
    <property type="entry name" value="Vps26"/>
    <property type="match status" value="1"/>
</dbReference>
<gene>
    <name evidence="2" type="ORF">ZIOFF_006584</name>
</gene>
<dbReference type="SUPFAM" id="SSF81296">
    <property type="entry name" value="E set domains"/>
    <property type="match status" value="1"/>
</dbReference>
<dbReference type="GO" id="GO:0006886">
    <property type="term" value="P:intracellular protein transport"/>
    <property type="evidence" value="ECO:0007669"/>
    <property type="project" value="InterPro"/>
</dbReference>
<evidence type="ECO:0000313" key="3">
    <source>
        <dbReference type="Proteomes" id="UP000734854"/>
    </source>
</evidence>
<reference evidence="2 3" key="1">
    <citation type="submission" date="2020-08" db="EMBL/GenBank/DDBJ databases">
        <title>Plant Genome Project.</title>
        <authorList>
            <person name="Zhang R.-G."/>
        </authorList>
    </citation>
    <scope>NUCLEOTIDE SEQUENCE [LARGE SCALE GENOMIC DNA]</scope>
    <source>
        <tissue evidence="2">Rhizome</tissue>
    </source>
</reference>
<dbReference type="PANTHER" id="PTHR12233">
    <property type="entry name" value="VACUOLAR PROTEIN SORTING 26 RELATED"/>
    <property type="match status" value="1"/>
</dbReference>
<organism evidence="2 3">
    <name type="scientific">Zingiber officinale</name>
    <name type="common">Ginger</name>
    <name type="synonym">Amomum zingiber</name>
    <dbReference type="NCBI Taxonomy" id="94328"/>
    <lineage>
        <taxon>Eukaryota</taxon>
        <taxon>Viridiplantae</taxon>
        <taxon>Streptophyta</taxon>
        <taxon>Embryophyta</taxon>
        <taxon>Tracheophyta</taxon>
        <taxon>Spermatophyta</taxon>
        <taxon>Magnoliopsida</taxon>
        <taxon>Liliopsida</taxon>
        <taxon>Zingiberales</taxon>
        <taxon>Zingiberaceae</taxon>
        <taxon>Zingiber</taxon>
    </lineage>
</organism>
<evidence type="ECO:0000256" key="1">
    <source>
        <dbReference type="ARBA" id="ARBA00009100"/>
    </source>
</evidence>
<comment type="similarity">
    <text evidence="1">Belongs to the VPS26 family.</text>
</comment>
<dbReference type="InterPro" id="IPR028934">
    <property type="entry name" value="Vps26-related"/>
</dbReference>
<dbReference type="AlphaFoldDB" id="A0A8J5HYK6"/>
<evidence type="ECO:0000313" key="2">
    <source>
        <dbReference type="EMBL" id="KAG6532734.1"/>
    </source>
</evidence>
<protein>
    <submittedName>
        <fullName evidence="2">Uncharacterized protein</fullName>
    </submittedName>
</protein>
<dbReference type="InterPro" id="IPR014752">
    <property type="entry name" value="Arrestin-like_C"/>
</dbReference>
<dbReference type="EMBL" id="JACMSC010000002">
    <property type="protein sequence ID" value="KAG6532734.1"/>
    <property type="molecule type" value="Genomic_DNA"/>
</dbReference>